<evidence type="ECO:0000256" key="6">
    <source>
        <dbReference type="ARBA" id="ARBA00025162"/>
    </source>
</evidence>
<dbReference type="InterPro" id="IPR009000">
    <property type="entry name" value="Transl_B-barrel_sf"/>
</dbReference>
<accession>A0A1L5YB01</accession>
<dbReference type="InterPro" id="IPR015760">
    <property type="entry name" value="TIF_IF2"/>
</dbReference>
<dbReference type="GO" id="GO:0003924">
    <property type="term" value="F:GTPase activity"/>
    <property type="evidence" value="ECO:0007669"/>
    <property type="project" value="InterPro"/>
</dbReference>
<dbReference type="PROSITE" id="PS51722">
    <property type="entry name" value="G_TR_2"/>
    <property type="match status" value="1"/>
</dbReference>
<keyword evidence="10" id="KW-0934">Plastid</keyword>
<dbReference type="NCBIfam" id="TIGR00487">
    <property type="entry name" value="IF-2"/>
    <property type="match status" value="1"/>
</dbReference>
<dbReference type="FunFam" id="3.40.50.300:FF:000019">
    <property type="entry name" value="Translation initiation factor IF-2"/>
    <property type="match status" value="1"/>
</dbReference>
<dbReference type="InterPro" id="IPR000178">
    <property type="entry name" value="TF_IF2_bacterial-like"/>
</dbReference>
<dbReference type="NCBIfam" id="TIGR00231">
    <property type="entry name" value="small_GTP"/>
    <property type="match status" value="1"/>
</dbReference>
<feature type="region of interest" description="Disordered" evidence="8">
    <location>
        <begin position="204"/>
        <end position="653"/>
    </location>
</feature>
<feature type="compositionally biased region" description="Pro residues" evidence="8">
    <location>
        <begin position="584"/>
        <end position="601"/>
    </location>
</feature>
<dbReference type="Pfam" id="PF04760">
    <property type="entry name" value="IF2_N"/>
    <property type="match status" value="2"/>
</dbReference>
<dbReference type="GO" id="GO:0005829">
    <property type="term" value="C:cytosol"/>
    <property type="evidence" value="ECO:0007669"/>
    <property type="project" value="TreeGrafter"/>
</dbReference>
<dbReference type="Pfam" id="PF00009">
    <property type="entry name" value="GTP_EFTU"/>
    <property type="match status" value="1"/>
</dbReference>
<feature type="compositionally biased region" description="Polar residues" evidence="8">
    <location>
        <begin position="314"/>
        <end position="324"/>
    </location>
</feature>
<gene>
    <name evidence="10" type="primary">infB</name>
    <name evidence="10" type="ORF">PCKR_073</name>
</gene>
<dbReference type="PRINTS" id="PR00315">
    <property type="entry name" value="ELONGATNFCT"/>
</dbReference>
<evidence type="ECO:0000256" key="8">
    <source>
        <dbReference type="SAM" id="MobiDB-lite"/>
    </source>
</evidence>
<comment type="function">
    <text evidence="6">One of the essential components for the initiation of protein synthesis. Protects formylmethionyl-tRNA from spontaneous hydrolysis and promotes its binding to the 30S ribosomal subunits. Also involved in the hydrolysis of GTP during the formation of the 70S ribosomal complex.</text>
</comment>
<dbReference type="FunFam" id="3.40.50.10050:FF:000001">
    <property type="entry name" value="Translation initiation factor IF-2"/>
    <property type="match status" value="1"/>
</dbReference>
<name>A0A1L5YB01_9EUKA</name>
<dbReference type="PANTHER" id="PTHR43381:SF5">
    <property type="entry name" value="TR-TYPE G DOMAIN-CONTAINING PROTEIN"/>
    <property type="match status" value="1"/>
</dbReference>
<feature type="domain" description="Tr-type G" evidence="9">
    <location>
        <begin position="808"/>
        <end position="980"/>
    </location>
</feature>
<dbReference type="InterPro" id="IPR005225">
    <property type="entry name" value="Small_GTP-bd"/>
</dbReference>
<dbReference type="FunFam" id="2.40.30.10:FF:000008">
    <property type="entry name" value="Translation initiation factor IF-2"/>
    <property type="match status" value="1"/>
</dbReference>
<dbReference type="Gene3D" id="1.10.10.2480">
    <property type="match status" value="1"/>
</dbReference>
<feature type="compositionally biased region" description="Polar residues" evidence="8">
    <location>
        <begin position="271"/>
        <end position="288"/>
    </location>
</feature>
<keyword evidence="4" id="KW-0648">Protein biosynthesis</keyword>
<feature type="compositionally biased region" description="Basic and acidic residues" evidence="8">
    <location>
        <begin position="48"/>
        <end position="58"/>
    </location>
</feature>
<keyword evidence="5" id="KW-0342">GTP-binding</keyword>
<dbReference type="InterPro" id="IPR036925">
    <property type="entry name" value="TIF_IF2_dom3_sf"/>
</dbReference>
<evidence type="ECO:0000256" key="7">
    <source>
        <dbReference type="ARBA" id="ARBA00044105"/>
    </source>
</evidence>
<dbReference type="InterPro" id="IPR053905">
    <property type="entry name" value="EF-G-like_DII"/>
</dbReference>
<dbReference type="PROSITE" id="PS01176">
    <property type="entry name" value="IF2"/>
    <property type="match status" value="1"/>
</dbReference>
<protein>
    <recommendedName>
        <fullName evidence="7">Translation initiation factor IF-2, chloroplastic</fullName>
    </recommendedName>
</protein>
<dbReference type="InterPro" id="IPR006847">
    <property type="entry name" value="IF2_N"/>
</dbReference>
<dbReference type="SUPFAM" id="SSF50447">
    <property type="entry name" value="Translation proteins"/>
    <property type="match status" value="2"/>
</dbReference>
<dbReference type="SUPFAM" id="SSF52156">
    <property type="entry name" value="Initiation factor IF2/eIF5b, domain 3"/>
    <property type="match status" value="1"/>
</dbReference>
<dbReference type="EMBL" id="KX897545">
    <property type="protein sequence ID" value="APP87878.1"/>
    <property type="molecule type" value="Genomic_DNA"/>
</dbReference>
<dbReference type="Gene3D" id="3.40.50.10050">
    <property type="entry name" value="Translation initiation factor IF- 2, domain 3"/>
    <property type="match status" value="1"/>
</dbReference>
<dbReference type="CDD" id="cd01887">
    <property type="entry name" value="IF2_eIF5B"/>
    <property type="match status" value="1"/>
</dbReference>
<evidence type="ECO:0000313" key="10">
    <source>
        <dbReference type="EMBL" id="APP87878.1"/>
    </source>
</evidence>
<sequence length="1316" mass="142799">MTTSSGKIRIYELSRDLGLDNKDVLDVAEKLSIPVKSHSSSISNDEAAQIRELIESKKKNPGGGSSTVDKVTLPIQADSPILSKSPKKDSNQILRSLSEPVPPISRQSARPVQNPPKSKIHSSNHSVTSESQLLSAPTKVIIDKLNTFTSSSEVSTQPDSGTSESNLPVTRFTSPSLTPMTSELNPLTLQSEEFQKLEALREESIKRTSLASKPVVPVARPKPIPVKPSMDKSSELIPHTNDNHDNEISLNESNKLKNNKLTAPTLRPKTTVKNSDKLSISSPRPSTPSKRESVKSTTKPIALPSKPTAPVLRSTANISKSLSNRPEIIQNRSIKAKKDQSSSSISEVESLKKKEVLPQSPPKSAVTKLTPPAPRPNALDKPEIVQKPPIKLATPVSRPSTISPPLHKQKLPKGPENNTRSTLGNIPIRRPVAPPPQRVSIPSNKANPTGINKPQLVTRPQSSRSGTSNSKVNSNIPPISRVPQSKSHSKPPSDIPLTGDKRSQVNMLELVGKPIRRDSGTSVKRFPIETPKRQGNTGQGPRKPMAHGDLIQLNKPGSRPIAPPPRRADGSIAGTDNNALESKPIPPGPRPTAIPPTPPRRPGFRNSAPSGGTRRPNRPDWDDSAKLEALRSKTPQKQRQKVHIIGENDDPLTTQTSGYAGGQDAVILQASLARPSKPKNQQQDVETKPVVVFHKRKKETTRQRQRRRAMELRASREAKQVRPDMLIVPEGNLTVQELADKLGTESSEIIKSLFFKGIIATVTQTLDLAMIETVSEEFGVPVLEDDIEEAAKKTVEMIEESDFEHLIRRPPVVTVMGHVDHGKTSLLDAIRKTRVAAGEAGGITQHIGAYQVEVPHGIQQRKITFLDTPGHEAFTAMRARGTKVTDVAVLVVAADDGVRPQTLEAISHARAAEVPIIVAINKIDKEGAQPDRVKQELSDQNLLAEEWGGETVMVPVSAIRGENIDQLLEMILLVSEVEDLQANPNRMAKGTVIEAHLDKAKGPVATLLVQNGTLRAGDVVAAGPILGKVRAMMDYSGKRVKEAGPSFAVEALGFSEVPTAGDEFEVYLDEKAARAVVGERANEARATRLAQQMASRRVSLATISGQASEGELKELNLILKADVQGSVEAILGSLEQLPKDEVQVRVLLSAPGEITETDVDLAAASGAVIIGFNTSMASGAKRAADTNGVDVREYSVIYKLLEDIQMAMEGLLEPELVEESLGEAEVRAVFSIGKSAVAGCYVLDGKVQRNTKIRVRRGKQLIFEGDLNSLRRNKDDIKEVATGFECGIGCDRFANWEEGDRIEVYKMVTQRRTLSI</sequence>
<feature type="compositionally biased region" description="Polar residues" evidence="8">
    <location>
        <begin position="458"/>
        <end position="486"/>
    </location>
</feature>
<dbReference type="FunFam" id="2.40.30.10:FF:000007">
    <property type="entry name" value="Translation initiation factor IF-2"/>
    <property type="match status" value="1"/>
</dbReference>
<dbReference type="Gene3D" id="3.40.50.300">
    <property type="entry name" value="P-loop containing nucleotide triphosphate hydrolases"/>
    <property type="match status" value="1"/>
</dbReference>
<feature type="compositionally biased region" description="Polar residues" evidence="8">
    <location>
        <begin position="121"/>
        <end position="135"/>
    </location>
</feature>
<dbReference type="GO" id="GO:0003743">
    <property type="term" value="F:translation initiation factor activity"/>
    <property type="evidence" value="ECO:0007669"/>
    <property type="project" value="UniProtKB-KW"/>
</dbReference>
<organism evidence="10">
    <name type="scientific">Paulinella micropora</name>
    <dbReference type="NCBI Taxonomy" id="1928728"/>
    <lineage>
        <taxon>Eukaryota</taxon>
        <taxon>Sar</taxon>
        <taxon>Rhizaria</taxon>
        <taxon>Cercozoa</taxon>
        <taxon>Imbricatea</taxon>
        <taxon>Silicofilosea</taxon>
        <taxon>Euglyphida</taxon>
        <taxon>Paulinellidae</taxon>
        <taxon>Paulinella</taxon>
    </lineage>
</organism>
<evidence type="ECO:0000256" key="5">
    <source>
        <dbReference type="ARBA" id="ARBA00023134"/>
    </source>
</evidence>
<keyword evidence="3" id="KW-0547">Nucleotide-binding</keyword>
<dbReference type="InterPro" id="IPR000795">
    <property type="entry name" value="T_Tr_GTP-bd_dom"/>
</dbReference>
<dbReference type="Gene3D" id="2.40.30.10">
    <property type="entry name" value="Translation factors"/>
    <property type="match status" value="2"/>
</dbReference>
<dbReference type="GO" id="GO:0005525">
    <property type="term" value="F:GTP binding"/>
    <property type="evidence" value="ECO:0007669"/>
    <property type="project" value="UniProtKB-KW"/>
</dbReference>
<dbReference type="Pfam" id="PF11987">
    <property type="entry name" value="IF-2"/>
    <property type="match status" value="1"/>
</dbReference>
<feature type="compositionally biased region" description="Polar residues" evidence="8">
    <location>
        <begin position="440"/>
        <end position="452"/>
    </location>
</feature>
<dbReference type="InterPro" id="IPR023115">
    <property type="entry name" value="TIF_IF2_dom3"/>
</dbReference>
<dbReference type="HAMAP" id="MF_00100_B">
    <property type="entry name" value="IF_2_B"/>
    <property type="match status" value="1"/>
</dbReference>
<dbReference type="InterPro" id="IPR027417">
    <property type="entry name" value="P-loop_NTPase"/>
</dbReference>
<feature type="region of interest" description="Disordered" evidence="8">
    <location>
        <begin position="149"/>
        <end position="186"/>
    </location>
</feature>
<dbReference type="PANTHER" id="PTHR43381">
    <property type="entry name" value="TRANSLATION INITIATION FACTOR IF-2-RELATED"/>
    <property type="match status" value="1"/>
</dbReference>
<dbReference type="CDD" id="cd03692">
    <property type="entry name" value="mtIF2_IVc"/>
    <property type="match status" value="1"/>
</dbReference>
<evidence type="ECO:0000256" key="3">
    <source>
        <dbReference type="ARBA" id="ARBA00022741"/>
    </source>
</evidence>
<dbReference type="SUPFAM" id="SSF52540">
    <property type="entry name" value="P-loop containing nucleoside triphosphate hydrolases"/>
    <property type="match status" value="1"/>
</dbReference>
<feature type="compositionally biased region" description="Basic and acidic residues" evidence="8">
    <location>
        <begin position="617"/>
        <end position="631"/>
    </location>
</feature>
<feature type="region of interest" description="Disordered" evidence="8">
    <location>
        <begin position="35"/>
        <end position="136"/>
    </location>
</feature>
<dbReference type="Pfam" id="PF22042">
    <property type="entry name" value="EF-G_D2"/>
    <property type="match status" value="1"/>
</dbReference>
<evidence type="ECO:0000256" key="1">
    <source>
        <dbReference type="ARBA" id="ARBA00007733"/>
    </source>
</evidence>
<evidence type="ECO:0000256" key="2">
    <source>
        <dbReference type="ARBA" id="ARBA00022540"/>
    </source>
</evidence>
<evidence type="ECO:0000259" key="9">
    <source>
        <dbReference type="PROSITE" id="PS51722"/>
    </source>
</evidence>
<evidence type="ECO:0000256" key="4">
    <source>
        <dbReference type="ARBA" id="ARBA00022917"/>
    </source>
</evidence>
<keyword evidence="2 10" id="KW-0396">Initiation factor</keyword>
<dbReference type="InterPro" id="IPR044145">
    <property type="entry name" value="IF2_II"/>
</dbReference>
<dbReference type="CDD" id="cd03702">
    <property type="entry name" value="IF2_mtIF2_II"/>
    <property type="match status" value="1"/>
</dbReference>
<comment type="similarity">
    <text evidence="1">Belongs to the TRAFAC class translation factor GTPase superfamily. Classic translation factor GTPase family. IF-2 subfamily.</text>
</comment>
<reference evidence="10" key="1">
    <citation type="journal article" date="2017" name="Protist">
        <title>Diversity of the Photosynthetic Paulinella Species, with the Description of Paulinella micropora sp. nov. and the Chromatophore Genome Sequence for strain KR01.</title>
        <authorList>
            <person name="Lhee D."/>
            <person name="Yang E.C."/>
            <person name="Kim J.I."/>
            <person name="Nakayama T."/>
            <person name="Zuccarello G."/>
            <person name="Andersen R.A."/>
            <person name="Yoon H.S."/>
        </authorList>
    </citation>
    <scope>NUCLEOTIDE SEQUENCE</scope>
    <source>
        <strain evidence="10">KR01</strain>
    </source>
</reference>
<geneLocation type="plastid" evidence="10"/>
<proteinExistence type="inferred from homology"/>